<dbReference type="SUPFAM" id="SSF81343">
    <property type="entry name" value="Fumarate reductase respiratory complex transmembrane subunits"/>
    <property type="match status" value="1"/>
</dbReference>
<evidence type="ECO:0000256" key="4">
    <source>
        <dbReference type="ARBA" id="ARBA00023136"/>
    </source>
</evidence>
<evidence type="ECO:0000256" key="1">
    <source>
        <dbReference type="ARBA" id="ARBA00022475"/>
    </source>
</evidence>
<organism evidence="6 7">
    <name type="scientific">Insolitispirillum peregrinum</name>
    <dbReference type="NCBI Taxonomy" id="80876"/>
    <lineage>
        <taxon>Bacteria</taxon>
        <taxon>Pseudomonadati</taxon>
        <taxon>Pseudomonadota</taxon>
        <taxon>Alphaproteobacteria</taxon>
        <taxon>Rhodospirillales</taxon>
        <taxon>Novispirillaceae</taxon>
        <taxon>Insolitispirillum</taxon>
    </lineage>
</organism>
<keyword evidence="1" id="KW-1003">Cell membrane</keyword>
<evidence type="ECO:0000313" key="7">
    <source>
        <dbReference type="Proteomes" id="UP000185678"/>
    </source>
</evidence>
<keyword evidence="3 5" id="KW-1133">Transmembrane helix</keyword>
<accession>A0A1N7IKK5</accession>
<dbReference type="OrthoDB" id="9804636at2"/>
<evidence type="ECO:0000256" key="3">
    <source>
        <dbReference type="ARBA" id="ARBA00022989"/>
    </source>
</evidence>
<keyword evidence="7" id="KW-1185">Reference proteome</keyword>
<sequence>MTHYHKSSKPLVWLPFAAGGVTSAMVLPVLMLITGILSPLGLLPDGALSYERVHAVVAHPLGKLVLLGVLLPSLWHGAHRFRCTLQDLGVSSHGGRQMVMLGCYGFGFLFTILAIAALAAIW</sequence>
<dbReference type="GO" id="GO:0016020">
    <property type="term" value="C:membrane"/>
    <property type="evidence" value="ECO:0007669"/>
    <property type="project" value="InterPro"/>
</dbReference>
<keyword evidence="4 5" id="KW-0472">Membrane</keyword>
<evidence type="ECO:0000313" key="6">
    <source>
        <dbReference type="EMBL" id="SIS37580.1"/>
    </source>
</evidence>
<evidence type="ECO:0000256" key="2">
    <source>
        <dbReference type="ARBA" id="ARBA00022692"/>
    </source>
</evidence>
<dbReference type="RefSeq" id="WP_076398235.1">
    <property type="nucleotide sequence ID" value="NZ_FTOA01000001.1"/>
</dbReference>
<dbReference type="NCBIfam" id="NF003977">
    <property type="entry name" value="PRK05470.1-1"/>
    <property type="match status" value="1"/>
</dbReference>
<feature type="transmembrane region" description="Helical" evidence="5">
    <location>
        <begin position="99"/>
        <end position="121"/>
    </location>
</feature>
<dbReference type="InterPro" id="IPR003418">
    <property type="entry name" value="Fumarate_red_D"/>
</dbReference>
<feature type="transmembrane region" description="Helical" evidence="5">
    <location>
        <begin position="12"/>
        <end position="37"/>
    </location>
</feature>
<name>A0A1N7IKK5_9PROT</name>
<dbReference type="STRING" id="80876.SAMN05421779_101271"/>
<gene>
    <name evidence="6" type="ORF">SAMN05421779_101271</name>
</gene>
<dbReference type="Proteomes" id="UP000185678">
    <property type="component" value="Unassembled WGS sequence"/>
</dbReference>
<dbReference type="GO" id="GO:0006106">
    <property type="term" value="P:fumarate metabolic process"/>
    <property type="evidence" value="ECO:0007669"/>
    <property type="project" value="InterPro"/>
</dbReference>
<dbReference type="InterPro" id="IPR034804">
    <property type="entry name" value="SQR/QFR_C/D"/>
</dbReference>
<keyword evidence="2 5" id="KW-0812">Transmembrane</keyword>
<dbReference type="Gene3D" id="1.20.1300.10">
    <property type="entry name" value="Fumarate reductase/succinate dehydrogenase, transmembrane subunit"/>
    <property type="match status" value="1"/>
</dbReference>
<feature type="transmembrane region" description="Helical" evidence="5">
    <location>
        <begin position="57"/>
        <end position="78"/>
    </location>
</feature>
<reference evidence="6 7" key="1">
    <citation type="submission" date="2017-01" db="EMBL/GenBank/DDBJ databases">
        <authorList>
            <person name="Mah S.A."/>
            <person name="Swanson W.J."/>
            <person name="Moy G.W."/>
            <person name="Vacquier V.D."/>
        </authorList>
    </citation>
    <scope>NUCLEOTIDE SEQUENCE [LARGE SCALE GENOMIC DNA]</scope>
    <source>
        <strain evidence="6 7">DSM 11589</strain>
    </source>
</reference>
<evidence type="ECO:0000256" key="5">
    <source>
        <dbReference type="SAM" id="Phobius"/>
    </source>
</evidence>
<dbReference type="AlphaFoldDB" id="A0A1N7IKK5"/>
<protein>
    <submittedName>
        <fullName evidence="6">Succinate dehydrogenase subunit D</fullName>
    </submittedName>
</protein>
<dbReference type="Pfam" id="PF02313">
    <property type="entry name" value="Fumarate_red_D"/>
    <property type="match status" value="1"/>
</dbReference>
<dbReference type="EMBL" id="FTOA01000001">
    <property type="protein sequence ID" value="SIS37580.1"/>
    <property type="molecule type" value="Genomic_DNA"/>
</dbReference>
<proteinExistence type="inferred from homology"/>
<dbReference type="HAMAP" id="MF_00709">
    <property type="entry name" value="Fumarate_red_D"/>
    <property type="match status" value="1"/>
</dbReference>